<dbReference type="Proteomes" id="UP000095751">
    <property type="component" value="Unassembled WGS sequence"/>
</dbReference>
<evidence type="ECO:0000256" key="16">
    <source>
        <dbReference type="SAM" id="SignalP"/>
    </source>
</evidence>
<evidence type="ECO:0000256" key="10">
    <source>
        <dbReference type="ARBA" id="ARBA00022989"/>
    </source>
</evidence>
<keyword evidence="19" id="KW-1185">Reference proteome</keyword>
<dbReference type="PANTHER" id="PTHR45792:SF8">
    <property type="entry name" value="DIACYLGLYCEROL LIPASE-ALPHA"/>
    <property type="match status" value="1"/>
</dbReference>
<feature type="domain" description="Fungal lipase-type" evidence="17">
    <location>
        <begin position="357"/>
        <end position="513"/>
    </location>
</feature>
<feature type="region of interest" description="Disordered" evidence="15">
    <location>
        <begin position="600"/>
        <end position="631"/>
    </location>
</feature>
<feature type="region of interest" description="Disordered" evidence="15">
    <location>
        <begin position="561"/>
        <end position="581"/>
    </location>
</feature>
<dbReference type="InterPro" id="IPR002921">
    <property type="entry name" value="Fungal_lipase-type"/>
</dbReference>
<sequence>MSMPPMSMPIPLSSLLLILSSTNVCSTTVGLAAITAATAATAVGIAYWSSSTNTSSVGTVLLEILRATGCDIKGDNNEEDDDDDGDDSITSDIIKKNKDCNTNNTMNDNEAFLLSLLDEKDDDYDNGFYAHDDEDFTNTRWISETIHDAIVSTTARTITKKKKRQKKLLNDEDEDGTKTEIKEESKEESYRSFRILQKAIKETNIQEPNIREDYFNGGVGTIMDDEKEVEQLLTYLRFVDLVKDEIYDAYCSSSLSSSVEFDHEHIGMTITNSSTTTNSKHAIISPLQKLKHEQRRRRIKRRMIPDSNGYELHHHRTTSDGYDDDDDATVTTASTECSTNNGCGNYDKSCSSSSDNSVTISSSSTPILDQATDYLLEEIFHYLRSTKVILTGYTLNVCGHSIGAALACRLGIALKNDNNRDISFNGNKSKSELESESESMTEQFALRVYAFGLPPVRRPTSRSRQRSHYCGKSGGGEDDDAHHSGDDNELNKNNEEYSYITSIINNHDCIPRWTQSNLTVLQKQLRWTMDQKKLHVRRHFNHNNSHHFYDQQSYRCSGQQQQTTTTSTTMTSSRHQSLPPPFAFSSKEWKKFWKNCKREEEEEEEQTEEMHQESNTRNPGINNNNDNNPQNYKDINNVQYIVPGKIVCIWNNTQDSTIIGTNVYHHRPIIRTHVNTNNNPRRNNYNSVLGRIWIDESMFYDNTLEAYRSNLELLLGQAANTI</sequence>
<feature type="chain" id="PRO_5009192279" description="sn-1-specific diacylglycerol lipase" evidence="16">
    <location>
        <begin position="28"/>
        <end position="722"/>
    </location>
</feature>
<evidence type="ECO:0000256" key="7">
    <source>
        <dbReference type="ARBA" id="ARBA00022801"/>
    </source>
</evidence>
<comment type="cofactor">
    <cofactor evidence="1">
        <name>Ca(2+)</name>
        <dbReference type="ChEBI" id="CHEBI:29108"/>
    </cofactor>
</comment>
<evidence type="ECO:0000256" key="6">
    <source>
        <dbReference type="ARBA" id="ARBA00022723"/>
    </source>
</evidence>
<dbReference type="GO" id="GO:0005886">
    <property type="term" value="C:plasma membrane"/>
    <property type="evidence" value="ECO:0007669"/>
    <property type="project" value="UniProtKB-SubCell"/>
</dbReference>
<feature type="region of interest" description="Disordered" evidence="15">
    <location>
        <begin position="163"/>
        <end position="184"/>
    </location>
</feature>
<keyword evidence="3" id="KW-1003">Cell membrane</keyword>
<evidence type="ECO:0000256" key="1">
    <source>
        <dbReference type="ARBA" id="ARBA00001913"/>
    </source>
</evidence>
<dbReference type="SUPFAM" id="SSF53474">
    <property type="entry name" value="alpha/beta-Hydrolases"/>
    <property type="match status" value="1"/>
</dbReference>
<organism evidence="18 19">
    <name type="scientific">Fragilariopsis cylindrus CCMP1102</name>
    <dbReference type="NCBI Taxonomy" id="635003"/>
    <lineage>
        <taxon>Eukaryota</taxon>
        <taxon>Sar</taxon>
        <taxon>Stramenopiles</taxon>
        <taxon>Ochrophyta</taxon>
        <taxon>Bacillariophyta</taxon>
        <taxon>Bacillariophyceae</taxon>
        <taxon>Bacillariophycidae</taxon>
        <taxon>Bacillariales</taxon>
        <taxon>Bacillariaceae</taxon>
        <taxon>Fragilariopsis</taxon>
    </lineage>
</organism>
<dbReference type="Pfam" id="PF01764">
    <property type="entry name" value="Lipase_3"/>
    <property type="match status" value="1"/>
</dbReference>
<evidence type="ECO:0000256" key="8">
    <source>
        <dbReference type="ARBA" id="ARBA00022837"/>
    </source>
</evidence>
<evidence type="ECO:0000256" key="12">
    <source>
        <dbReference type="ARBA" id="ARBA00023136"/>
    </source>
</evidence>
<evidence type="ECO:0000256" key="13">
    <source>
        <dbReference type="ARBA" id="ARBA00024531"/>
    </source>
</evidence>
<feature type="signal peptide" evidence="16">
    <location>
        <begin position="1"/>
        <end position="27"/>
    </location>
</feature>
<dbReference type="InterPro" id="IPR029058">
    <property type="entry name" value="AB_hydrolase_fold"/>
</dbReference>
<protein>
    <recommendedName>
        <fullName evidence="14">sn-1-specific diacylglycerol lipase</fullName>
        <ecNumber evidence="14">3.1.1.116</ecNumber>
    </recommendedName>
</protein>
<dbReference type="OrthoDB" id="45753at2759"/>
<proteinExistence type="predicted"/>
<dbReference type="GO" id="GO:0016298">
    <property type="term" value="F:lipase activity"/>
    <property type="evidence" value="ECO:0007669"/>
    <property type="project" value="TreeGrafter"/>
</dbReference>
<comment type="catalytic activity">
    <reaction evidence="13">
        <text>a 1,2-diacyl-sn-glycerol + H2O = a 2-acylglycerol + a fatty acid + H(+)</text>
        <dbReference type="Rhea" id="RHEA:33275"/>
        <dbReference type="ChEBI" id="CHEBI:15377"/>
        <dbReference type="ChEBI" id="CHEBI:15378"/>
        <dbReference type="ChEBI" id="CHEBI:17389"/>
        <dbReference type="ChEBI" id="CHEBI:17815"/>
        <dbReference type="ChEBI" id="CHEBI:28868"/>
        <dbReference type="EC" id="3.1.1.116"/>
    </reaction>
    <physiologicalReaction direction="left-to-right" evidence="13">
        <dbReference type="Rhea" id="RHEA:33276"/>
    </physiologicalReaction>
</comment>
<dbReference type="PANTHER" id="PTHR45792">
    <property type="entry name" value="DIACYLGLYCEROL LIPASE HOMOLOG-RELATED"/>
    <property type="match status" value="1"/>
</dbReference>
<keyword evidence="7" id="KW-0378">Hydrolase</keyword>
<dbReference type="AlphaFoldDB" id="A0A1E7EV85"/>
<dbReference type="GO" id="GO:0046872">
    <property type="term" value="F:metal ion binding"/>
    <property type="evidence" value="ECO:0007669"/>
    <property type="project" value="UniProtKB-KW"/>
</dbReference>
<comment type="subcellular location">
    <subcellularLocation>
        <location evidence="2">Cell membrane</location>
        <topology evidence="2">Multi-pass membrane protein</topology>
    </subcellularLocation>
</comment>
<name>A0A1E7EV85_9STRA</name>
<evidence type="ECO:0000256" key="5">
    <source>
        <dbReference type="ARBA" id="ARBA00022692"/>
    </source>
</evidence>
<evidence type="ECO:0000313" key="18">
    <source>
        <dbReference type="EMBL" id="OEU09891.1"/>
    </source>
</evidence>
<gene>
    <name evidence="18" type="ORF">FRACYDRAFT_248141</name>
</gene>
<keyword evidence="11" id="KW-0443">Lipid metabolism</keyword>
<evidence type="ECO:0000256" key="4">
    <source>
        <dbReference type="ARBA" id="ARBA00022553"/>
    </source>
</evidence>
<feature type="compositionally biased region" description="Low complexity" evidence="15">
    <location>
        <begin position="561"/>
        <end position="577"/>
    </location>
</feature>
<keyword evidence="12" id="KW-0472">Membrane</keyword>
<feature type="compositionally biased region" description="Basic residues" evidence="15">
    <location>
        <begin position="459"/>
        <end position="469"/>
    </location>
</feature>
<dbReference type="EMBL" id="KV784374">
    <property type="protein sequence ID" value="OEU09891.1"/>
    <property type="molecule type" value="Genomic_DNA"/>
</dbReference>
<keyword evidence="9" id="KW-0442">Lipid degradation</keyword>
<evidence type="ECO:0000259" key="17">
    <source>
        <dbReference type="Pfam" id="PF01764"/>
    </source>
</evidence>
<dbReference type="GO" id="GO:0016042">
    <property type="term" value="P:lipid catabolic process"/>
    <property type="evidence" value="ECO:0007669"/>
    <property type="project" value="UniProtKB-KW"/>
</dbReference>
<evidence type="ECO:0000313" key="19">
    <source>
        <dbReference type="Proteomes" id="UP000095751"/>
    </source>
</evidence>
<dbReference type="InParanoid" id="A0A1E7EV85"/>
<keyword evidence="5" id="KW-0812">Transmembrane</keyword>
<feature type="region of interest" description="Disordered" evidence="15">
    <location>
        <begin position="457"/>
        <end position="491"/>
    </location>
</feature>
<dbReference type="InterPro" id="IPR052214">
    <property type="entry name" value="DAG_Lipase-Related"/>
</dbReference>
<feature type="compositionally biased region" description="Basic and acidic residues" evidence="15">
    <location>
        <begin position="480"/>
        <end position="491"/>
    </location>
</feature>
<accession>A0A1E7EV85</accession>
<evidence type="ECO:0000256" key="14">
    <source>
        <dbReference type="ARBA" id="ARBA00026104"/>
    </source>
</evidence>
<evidence type="ECO:0000256" key="3">
    <source>
        <dbReference type="ARBA" id="ARBA00022475"/>
    </source>
</evidence>
<keyword evidence="10" id="KW-1133">Transmembrane helix</keyword>
<feature type="compositionally biased region" description="Low complexity" evidence="15">
    <location>
        <begin position="615"/>
        <end position="631"/>
    </location>
</feature>
<keyword evidence="8" id="KW-0106">Calcium</keyword>
<reference evidence="18 19" key="1">
    <citation type="submission" date="2016-09" db="EMBL/GenBank/DDBJ databases">
        <title>Extensive genetic diversity and differential bi-allelic expression allows diatom success in the polar Southern Ocean.</title>
        <authorList>
            <consortium name="DOE Joint Genome Institute"/>
            <person name="Mock T."/>
            <person name="Otillar R.P."/>
            <person name="Strauss J."/>
            <person name="Dupont C."/>
            <person name="Frickenhaus S."/>
            <person name="Maumus F."/>
            <person name="Mcmullan M."/>
            <person name="Sanges R."/>
            <person name="Schmutz J."/>
            <person name="Toseland A."/>
            <person name="Valas R."/>
            <person name="Veluchamy A."/>
            <person name="Ward B.J."/>
            <person name="Allen A."/>
            <person name="Barry K."/>
            <person name="Falciatore A."/>
            <person name="Ferrante M."/>
            <person name="Fortunato A.E."/>
            <person name="Gloeckner G."/>
            <person name="Gruber A."/>
            <person name="Hipkin R."/>
            <person name="Janech M."/>
            <person name="Kroth P."/>
            <person name="Leese F."/>
            <person name="Lindquist E."/>
            <person name="Lyon B.R."/>
            <person name="Martin J."/>
            <person name="Mayer C."/>
            <person name="Parker M."/>
            <person name="Quesneville H."/>
            <person name="Raymond J."/>
            <person name="Uhlig C."/>
            <person name="Valentin K.U."/>
            <person name="Worden A.Z."/>
            <person name="Armbrust E.V."/>
            <person name="Bowler C."/>
            <person name="Green B."/>
            <person name="Moulton V."/>
            <person name="Van Oosterhout C."/>
            <person name="Grigoriev I."/>
        </authorList>
    </citation>
    <scope>NUCLEOTIDE SEQUENCE [LARGE SCALE GENOMIC DNA]</scope>
    <source>
        <strain evidence="18 19">CCMP1102</strain>
    </source>
</reference>
<dbReference type="Gene3D" id="3.40.50.1820">
    <property type="entry name" value="alpha/beta hydrolase"/>
    <property type="match status" value="1"/>
</dbReference>
<keyword evidence="4" id="KW-0597">Phosphoprotein</keyword>
<keyword evidence="6" id="KW-0479">Metal-binding</keyword>
<evidence type="ECO:0000256" key="2">
    <source>
        <dbReference type="ARBA" id="ARBA00004651"/>
    </source>
</evidence>
<evidence type="ECO:0000256" key="11">
    <source>
        <dbReference type="ARBA" id="ARBA00023098"/>
    </source>
</evidence>
<dbReference type="KEGG" id="fcy:FRACYDRAFT_248141"/>
<evidence type="ECO:0000256" key="15">
    <source>
        <dbReference type="SAM" id="MobiDB-lite"/>
    </source>
</evidence>
<dbReference type="EC" id="3.1.1.116" evidence="14"/>
<keyword evidence="16" id="KW-0732">Signal</keyword>
<evidence type="ECO:0000256" key="9">
    <source>
        <dbReference type="ARBA" id="ARBA00022963"/>
    </source>
</evidence>